<dbReference type="GO" id="GO:0005739">
    <property type="term" value="C:mitochondrion"/>
    <property type="evidence" value="ECO:0007669"/>
    <property type="project" value="TreeGrafter"/>
</dbReference>
<dbReference type="AlphaFoldDB" id="A0A813QFH0"/>
<dbReference type="InterPro" id="IPR050410">
    <property type="entry name" value="CCR4/nocturin_mRNA_transcr"/>
</dbReference>
<gene>
    <name evidence="2" type="ORF">OXX778_LOCUS4754</name>
</gene>
<dbReference type="InterPro" id="IPR036691">
    <property type="entry name" value="Endo/exonu/phosph_ase_sf"/>
</dbReference>
<comment type="caution">
    <text evidence="2">The sequence shown here is derived from an EMBL/GenBank/DDBJ whole genome shotgun (WGS) entry which is preliminary data.</text>
</comment>
<dbReference type="Proteomes" id="UP000663879">
    <property type="component" value="Unassembled WGS sequence"/>
</dbReference>
<dbReference type="Pfam" id="PF03372">
    <property type="entry name" value="Exo_endo_phos"/>
    <property type="match status" value="1"/>
</dbReference>
<protein>
    <recommendedName>
        <fullName evidence="1">Endonuclease/exonuclease/phosphatase domain-containing protein</fullName>
    </recommendedName>
</protein>
<keyword evidence="3" id="KW-1185">Reference proteome</keyword>
<organism evidence="2 3">
    <name type="scientific">Brachionus calyciflorus</name>
    <dbReference type="NCBI Taxonomy" id="104777"/>
    <lineage>
        <taxon>Eukaryota</taxon>
        <taxon>Metazoa</taxon>
        <taxon>Spiralia</taxon>
        <taxon>Gnathifera</taxon>
        <taxon>Rotifera</taxon>
        <taxon>Eurotatoria</taxon>
        <taxon>Monogononta</taxon>
        <taxon>Pseudotrocha</taxon>
        <taxon>Ploima</taxon>
        <taxon>Brachionidae</taxon>
        <taxon>Brachionus</taxon>
    </lineage>
</organism>
<dbReference type="Gene3D" id="3.60.10.10">
    <property type="entry name" value="Endonuclease/exonuclease/phosphatase"/>
    <property type="match status" value="1"/>
</dbReference>
<evidence type="ECO:0000259" key="1">
    <source>
        <dbReference type="Pfam" id="PF03372"/>
    </source>
</evidence>
<evidence type="ECO:0000313" key="3">
    <source>
        <dbReference type="Proteomes" id="UP000663879"/>
    </source>
</evidence>
<dbReference type="SUPFAM" id="SSF56219">
    <property type="entry name" value="DNase I-like"/>
    <property type="match status" value="1"/>
</dbReference>
<proteinExistence type="predicted"/>
<sequence>MIRVRLDDKEKRVSISVKCKINDVLEKELNLNRVYDEALGSTFERLYASFTKHSSGGKNKKLKKENGDASPEKEQVPLFLYDMENKLVPLETKNIDAWKENYIFKIKEQEFKVLVNLPTVKKINMPKILIAGMPAMVKLDFESDESTQQILNKNSLFKWYSSQSVYEPANLIELESDKKSKKPISLDGIEWDLIDEGIAKKTIVLDENTENKLIKVECYPKDDVREGIAVEAVTANPVLQKIDKAHMPMTERHKLTQNRLDSKSMRVVTYNILANCYSDTSLAKTELYPYCPLEYLDFKYRKILLINEIINYNADIIFLQECETDFLDGDLKFAMADYIAKFKGKGERAKEGEAVLFRSDRFKFINSFDITLSQELQNNPSFEKLWQNISKDTERKEFIAGRGTVLQVVQVESLEHPGQHFLLANTHLFFHPEADFIRLLQSMVSVKYLEKLKHEILTQNKDIKKIGILFAGDFNSDPLSQAFQYIFTQQIPIGSMKDEDKKFVEECDGHLVHSLNLGVYADFPFTNCIGAFEGILDYVFYESDSFELTKVIPLPTVEKVKEFTALPNKFVPSDHLALVFEFSIK</sequence>
<dbReference type="PANTHER" id="PTHR12121">
    <property type="entry name" value="CARBON CATABOLITE REPRESSOR PROTEIN 4"/>
    <property type="match status" value="1"/>
</dbReference>
<reference evidence="2" key="1">
    <citation type="submission" date="2021-02" db="EMBL/GenBank/DDBJ databases">
        <authorList>
            <person name="Nowell W R."/>
        </authorList>
    </citation>
    <scope>NUCLEOTIDE SEQUENCE</scope>
    <source>
        <strain evidence="2">Ploen Becks lab</strain>
    </source>
</reference>
<dbReference type="InterPro" id="IPR005135">
    <property type="entry name" value="Endo/exonuclease/phosphatase"/>
</dbReference>
<dbReference type="PANTHER" id="PTHR12121:SF37">
    <property type="entry name" value="2',5'-PHOSPHODIESTERASE 12"/>
    <property type="match status" value="1"/>
</dbReference>
<dbReference type="OrthoDB" id="412787at2759"/>
<feature type="domain" description="Endonuclease/exonuclease/phosphatase" evidence="1">
    <location>
        <begin position="269"/>
        <end position="575"/>
    </location>
</feature>
<dbReference type="EMBL" id="CAJNOC010000483">
    <property type="protein sequence ID" value="CAF0767148.1"/>
    <property type="molecule type" value="Genomic_DNA"/>
</dbReference>
<dbReference type="GO" id="GO:0000175">
    <property type="term" value="F:3'-5'-RNA exonuclease activity"/>
    <property type="evidence" value="ECO:0007669"/>
    <property type="project" value="TreeGrafter"/>
</dbReference>
<dbReference type="GO" id="GO:0000288">
    <property type="term" value="P:nuclear-transcribed mRNA catabolic process, deadenylation-dependent decay"/>
    <property type="evidence" value="ECO:0007669"/>
    <property type="project" value="TreeGrafter"/>
</dbReference>
<name>A0A813QFH0_9BILA</name>
<evidence type="ECO:0000313" key="2">
    <source>
        <dbReference type="EMBL" id="CAF0767148.1"/>
    </source>
</evidence>
<accession>A0A813QFH0</accession>